<dbReference type="PANTHER" id="PTHR11629:SF63">
    <property type="entry name" value="V-TYPE PROTON ATPASE SUBUNIT A"/>
    <property type="match status" value="1"/>
</dbReference>
<sequence>MSSADRPATSRPAEPVRMRRVALLAPGDRLHAALRALAEAGTVQLDRVGDDQPVADEERISEFARSAVRHGEVAALTGWTPQAELPDLASRLAGIGGAAVPLPVPPGVLPPTLLCEGGQVRRSFAALVRTYGTVPYPDVDPTPLAGIAYVLMFGMMFGDAGHGLVLLAVALLLRTGRPRGLASLHAAWPFVGAAGFAAVLFGALYGEFFGPTGVLPVLWLAPLEDPMRLLTAGVAVGAVLLGAAYAVAIVNRWREGGPRLAVYASSGVAGLALFLGLASAAAGRYLGSGALTVAGGGIAVLGLVLAGIGFHAEAGGGTSGAAQAGVELLDTVIRLGSNLFSFARLAAFGLTHAALGWLVWTGTTSLCRAGWAGVLAGVLVFAAGNALAFTLEVLVAAVQALRLEFYELFSRVFVGTGEPFRPWRLPARDRPDGVVS</sequence>
<evidence type="ECO:0000313" key="9">
    <source>
        <dbReference type="EMBL" id="MBP2478851.1"/>
    </source>
</evidence>
<dbReference type="Proteomes" id="UP001519363">
    <property type="component" value="Unassembled WGS sequence"/>
</dbReference>
<comment type="subcellular location">
    <subcellularLocation>
        <location evidence="1">Membrane</location>
        <topology evidence="1">Multi-pass membrane protein</topology>
    </subcellularLocation>
</comment>
<feature type="transmembrane region" description="Helical" evidence="8">
    <location>
        <begin position="185"/>
        <end position="206"/>
    </location>
</feature>
<feature type="transmembrane region" description="Helical" evidence="8">
    <location>
        <begin position="226"/>
        <end position="248"/>
    </location>
</feature>
<keyword evidence="10" id="KW-1185">Reference proteome</keyword>
<name>A0ABS5AQZ4_9PSEU</name>
<keyword evidence="6" id="KW-0406">Ion transport</keyword>
<evidence type="ECO:0000256" key="2">
    <source>
        <dbReference type="ARBA" id="ARBA00009904"/>
    </source>
</evidence>
<dbReference type="RefSeq" id="WP_245372971.1">
    <property type="nucleotide sequence ID" value="NZ_JAGIOO010000001.1"/>
</dbReference>
<protein>
    <submittedName>
        <fullName evidence="9">V/A-type H+-transporting ATPase subunit I</fullName>
    </submittedName>
</protein>
<dbReference type="InterPro" id="IPR002490">
    <property type="entry name" value="V-ATPase_116kDa_su"/>
</dbReference>
<evidence type="ECO:0000256" key="4">
    <source>
        <dbReference type="ARBA" id="ARBA00022692"/>
    </source>
</evidence>
<comment type="caution">
    <text evidence="9">The sequence shown here is derived from an EMBL/GenBank/DDBJ whole genome shotgun (WGS) entry which is preliminary data.</text>
</comment>
<feature type="transmembrane region" description="Helical" evidence="8">
    <location>
        <begin position="372"/>
        <end position="401"/>
    </location>
</feature>
<keyword evidence="3" id="KW-0813">Transport</keyword>
<reference evidence="9 10" key="1">
    <citation type="submission" date="2021-03" db="EMBL/GenBank/DDBJ databases">
        <title>Sequencing the genomes of 1000 actinobacteria strains.</title>
        <authorList>
            <person name="Klenk H.-P."/>
        </authorList>
    </citation>
    <scope>NUCLEOTIDE SEQUENCE [LARGE SCALE GENOMIC DNA]</scope>
    <source>
        <strain evidence="9 10">DSM 44580</strain>
    </source>
</reference>
<evidence type="ECO:0000256" key="5">
    <source>
        <dbReference type="ARBA" id="ARBA00022989"/>
    </source>
</evidence>
<dbReference type="Pfam" id="PF01496">
    <property type="entry name" value="V_ATPase_I"/>
    <property type="match status" value="1"/>
</dbReference>
<evidence type="ECO:0000256" key="1">
    <source>
        <dbReference type="ARBA" id="ARBA00004141"/>
    </source>
</evidence>
<dbReference type="PANTHER" id="PTHR11629">
    <property type="entry name" value="VACUOLAR PROTON ATPASES"/>
    <property type="match status" value="1"/>
</dbReference>
<accession>A0ABS5AQZ4</accession>
<keyword evidence="7 8" id="KW-0472">Membrane</keyword>
<gene>
    <name evidence="9" type="ORF">JOF53_007723</name>
</gene>
<feature type="transmembrane region" description="Helical" evidence="8">
    <location>
        <begin position="260"/>
        <end position="282"/>
    </location>
</feature>
<evidence type="ECO:0000256" key="6">
    <source>
        <dbReference type="ARBA" id="ARBA00023065"/>
    </source>
</evidence>
<feature type="transmembrane region" description="Helical" evidence="8">
    <location>
        <begin position="288"/>
        <end position="310"/>
    </location>
</feature>
<feature type="transmembrane region" description="Helical" evidence="8">
    <location>
        <begin position="147"/>
        <end position="173"/>
    </location>
</feature>
<feature type="transmembrane region" description="Helical" evidence="8">
    <location>
        <begin position="342"/>
        <end position="360"/>
    </location>
</feature>
<keyword evidence="4 8" id="KW-0812">Transmembrane</keyword>
<dbReference type="EMBL" id="JAGIOO010000001">
    <property type="protein sequence ID" value="MBP2478851.1"/>
    <property type="molecule type" value="Genomic_DNA"/>
</dbReference>
<comment type="similarity">
    <text evidence="2">Belongs to the V-ATPase 116 kDa subunit family.</text>
</comment>
<keyword evidence="5 8" id="KW-1133">Transmembrane helix</keyword>
<organism evidence="9 10">
    <name type="scientific">Crossiella equi</name>
    <dbReference type="NCBI Taxonomy" id="130796"/>
    <lineage>
        <taxon>Bacteria</taxon>
        <taxon>Bacillati</taxon>
        <taxon>Actinomycetota</taxon>
        <taxon>Actinomycetes</taxon>
        <taxon>Pseudonocardiales</taxon>
        <taxon>Pseudonocardiaceae</taxon>
        <taxon>Crossiella</taxon>
    </lineage>
</organism>
<evidence type="ECO:0000256" key="3">
    <source>
        <dbReference type="ARBA" id="ARBA00022448"/>
    </source>
</evidence>
<evidence type="ECO:0000313" key="10">
    <source>
        <dbReference type="Proteomes" id="UP001519363"/>
    </source>
</evidence>
<evidence type="ECO:0000256" key="7">
    <source>
        <dbReference type="ARBA" id="ARBA00023136"/>
    </source>
</evidence>
<proteinExistence type="inferred from homology"/>
<evidence type="ECO:0000256" key="8">
    <source>
        <dbReference type="SAM" id="Phobius"/>
    </source>
</evidence>